<evidence type="ECO:0000256" key="1">
    <source>
        <dbReference type="SAM" id="MobiDB-lite"/>
    </source>
</evidence>
<dbReference type="GeneID" id="5893487"/>
<dbReference type="KEGG" id="mbr:MONBRDRAFT_27707"/>
<dbReference type="AlphaFoldDB" id="A9V627"/>
<gene>
    <name evidence="3" type="ORF">MONBRDRAFT_27707</name>
</gene>
<protein>
    <submittedName>
        <fullName evidence="3">Uncharacterized protein</fullName>
    </submittedName>
</protein>
<accession>A9V627</accession>
<organism evidence="3 4">
    <name type="scientific">Monosiga brevicollis</name>
    <name type="common">Choanoflagellate</name>
    <dbReference type="NCBI Taxonomy" id="81824"/>
    <lineage>
        <taxon>Eukaryota</taxon>
        <taxon>Choanoflagellata</taxon>
        <taxon>Craspedida</taxon>
        <taxon>Salpingoecidae</taxon>
        <taxon>Monosiga</taxon>
    </lineage>
</organism>
<evidence type="ECO:0000256" key="2">
    <source>
        <dbReference type="SAM" id="SignalP"/>
    </source>
</evidence>
<feature type="chain" id="PRO_5002742724" evidence="2">
    <location>
        <begin position="20"/>
        <end position="327"/>
    </location>
</feature>
<dbReference type="EMBL" id="CH991562">
    <property type="protein sequence ID" value="EDQ87000.1"/>
    <property type="molecule type" value="Genomic_DNA"/>
</dbReference>
<feature type="signal peptide" evidence="2">
    <location>
        <begin position="1"/>
        <end position="19"/>
    </location>
</feature>
<dbReference type="RefSeq" id="XP_001748239.1">
    <property type="nucleotide sequence ID" value="XM_001748187.1"/>
</dbReference>
<evidence type="ECO:0000313" key="3">
    <source>
        <dbReference type="EMBL" id="EDQ87000.1"/>
    </source>
</evidence>
<name>A9V627_MONBE</name>
<proteinExistence type="predicted"/>
<keyword evidence="2" id="KW-0732">Signal</keyword>
<dbReference type="InParanoid" id="A9V627"/>
<sequence length="327" mass="37859">MRVAVAFRLLSWVAWLPSPQLFLNYCVWLNSNRTWNCKMTRNSMSFVLPRCKLDVDMETMPDDKLDDLVARVQQQAKVHFSAADFVGLSQQELASAYIKLSDSYKAVMGDQEQLTMRLQNLQNDVIQFQSIQRQILEMEHRHSRALSETQVFQTRLERIGKYKETFKTQLKVIEALEQAIDKEAPKFLDPTTVTSGSRYQRLLAKQLMLERQRLTQRRQQQQANAQRQKVADSQSSTATAPVDPQAIQRLDKQIHELETQNQQLRNQLYELHNAQSHLPDSTMDMSTLVERRNGLESEIERLKQAHRQKVSALQVQLASLMTTVSTA</sequence>
<feature type="compositionally biased region" description="Low complexity" evidence="1">
    <location>
        <begin position="217"/>
        <end position="228"/>
    </location>
</feature>
<evidence type="ECO:0000313" key="4">
    <source>
        <dbReference type="Proteomes" id="UP000001357"/>
    </source>
</evidence>
<reference evidence="3 4" key="1">
    <citation type="journal article" date="2008" name="Nature">
        <title>The genome of the choanoflagellate Monosiga brevicollis and the origin of metazoans.</title>
        <authorList>
            <consortium name="JGI Sequencing"/>
            <person name="King N."/>
            <person name="Westbrook M.J."/>
            <person name="Young S.L."/>
            <person name="Kuo A."/>
            <person name="Abedin M."/>
            <person name="Chapman J."/>
            <person name="Fairclough S."/>
            <person name="Hellsten U."/>
            <person name="Isogai Y."/>
            <person name="Letunic I."/>
            <person name="Marr M."/>
            <person name="Pincus D."/>
            <person name="Putnam N."/>
            <person name="Rokas A."/>
            <person name="Wright K.J."/>
            <person name="Zuzow R."/>
            <person name="Dirks W."/>
            <person name="Good M."/>
            <person name="Goodstein D."/>
            <person name="Lemons D."/>
            <person name="Li W."/>
            <person name="Lyons J.B."/>
            <person name="Morris A."/>
            <person name="Nichols S."/>
            <person name="Richter D.J."/>
            <person name="Salamov A."/>
            <person name="Bork P."/>
            <person name="Lim W.A."/>
            <person name="Manning G."/>
            <person name="Miller W.T."/>
            <person name="McGinnis W."/>
            <person name="Shapiro H."/>
            <person name="Tjian R."/>
            <person name="Grigoriev I.V."/>
            <person name="Rokhsar D."/>
        </authorList>
    </citation>
    <scope>NUCLEOTIDE SEQUENCE [LARGE SCALE GENOMIC DNA]</scope>
    <source>
        <strain evidence="4">MX1 / ATCC 50154</strain>
    </source>
</reference>
<keyword evidence="4" id="KW-1185">Reference proteome</keyword>
<dbReference type="Proteomes" id="UP000001357">
    <property type="component" value="Unassembled WGS sequence"/>
</dbReference>
<feature type="region of interest" description="Disordered" evidence="1">
    <location>
        <begin position="214"/>
        <end position="244"/>
    </location>
</feature>